<keyword evidence="1" id="KW-0472">Membrane</keyword>
<comment type="caution">
    <text evidence="2">The sequence shown here is derived from an EMBL/GenBank/DDBJ whole genome shotgun (WGS) entry which is preliminary data.</text>
</comment>
<feature type="transmembrane region" description="Helical" evidence="1">
    <location>
        <begin position="114"/>
        <end position="132"/>
    </location>
</feature>
<name>A0A017HRW0_9RHOB</name>
<feature type="transmembrane region" description="Helical" evidence="1">
    <location>
        <begin position="60"/>
        <end position="77"/>
    </location>
</feature>
<protein>
    <submittedName>
        <fullName evidence="2">NnrS protein involved in response to NO</fullName>
    </submittedName>
</protein>
<feature type="transmembrane region" description="Helical" evidence="1">
    <location>
        <begin position="21"/>
        <end position="40"/>
    </location>
</feature>
<keyword evidence="3" id="KW-1185">Reference proteome</keyword>
<evidence type="ECO:0000256" key="1">
    <source>
        <dbReference type="SAM" id="Phobius"/>
    </source>
</evidence>
<feature type="transmembrane region" description="Helical" evidence="1">
    <location>
        <begin position="213"/>
        <end position="231"/>
    </location>
</feature>
<evidence type="ECO:0000313" key="2">
    <source>
        <dbReference type="EMBL" id="EYD77242.1"/>
    </source>
</evidence>
<dbReference type="Pfam" id="PF05940">
    <property type="entry name" value="NnrS"/>
    <property type="match status" value="1"/>
</dbReference>
<sequence length="395" mass="41243">MRQASAAYDGPPILSMGFRPFFLAASLFALGAIPVWILAWGGRLTLGGPFIPTDWHIHEMIWGFASAAVAGFLFTAVPNWTGRMPTRGWPLAALLGLWLLGRLAVAGLLGLPPLGVLVVDGSFLLAVAAMIAQEIVAGRNWKNLVVLGPVSVLWAANVAFHLEAMTAGTADVGRRLGLSVVVFLVTLIGGRIIPSFTRNWLVKRGDKRLPVPVNRFDGICLAAGGVALLAWSLVPGVVTGAGLVLAGALHAVRLSRWRGLATRSSALLVMLHVAYAFAPLGLLATGLAEWGLVPPPTGLHLLGVGAVGGMILAVMMRATMGHTGRELAAGPILGGAFALVVVAAAVRACLADVTLLGVPGLTVAATLWTVAYAGFALRVWPWLLAPRVGERRPNP</sequence>
<feature type="transmembrane region" description="Helical" evidence="1">
    <location>
        <begin position="266"/>
        <end position="285"/>
    </location>
</feature>
<feature type="transmembrane region" description="Helical" evidence="1">
    <location>
        <begin position="327"/>
        <end position="346"/>
    </location>
</feature>
<keyword evidence="1" id="KW-0812">Transmembrane</keyword>
<feature type="transmembrane region" description="Helical" evidence="1">
    <location>
        <begin position="366"/>
        <end position="385"/>
    </location>
</feature>
<dbReference type="STRING" id="442562.Rumeso_01189"/>
<feature type="transmembrane region" description="Helical" evidence="1">
    <location>
        <begin position="176"/>
        <end position="193"/>
    </location>
</feature>
<accession>A0A017HRW0</accession>
<dbReference type="RefSeq" id="WP_037279461.1">
    <property type="nucleotide sequence ID" value="NZ_KK088561.1"/>
</dbReference>
<feature type="transmembrane region" description="Helical" evidence="1">
    <location>
        <begin position="144"/>
        <end position="164"/>
    </location>
</feature>
<feature type="transmembrane region" description="Helical" evidence="1">
    <location>
        <begin position="237"/>
        <end position="254"/>
    </location>
</feature>
<keyword evidence="1" id="KW-1133">Transmembrane helix</keyword>
<organism evidence="2 3">
    <name type="scientific">Rubellimicrobium mesophilum DSM 19309</name>
    <dbReference type="NCBI Taxonomy" id="442562"/>
    <lineage>
        <taxon>Bacteria</taxon>
        <taxon>Pseudomonadati</taxon>
        <taxon>Pseudomonadota</taxon>
        <taxon>Alphaproteobacteria</taxon>
        <taxon>Rhodobacterales</taxon>
        <taxon>Roseobacteraceae</taxon>
        <taxon>Rubellimicrobium</taxon>
    </lineage>
</organism>
<feature type="transmembrane region" description="Helical" evidence="1">
    <location>
        <begin position="89"/>
        <end position="108"/>
    </location>
</feature>
<gene>
    <name evidence="2" type="ORF">Rumeso_01189</name>
</gene>
<dbReference type="InterPro" id="IPR010266">
    <property type="entry name" value="NnrS"/>
</dbReference>
<dbReference type="Proteomes" id="UP000019666">
    <property type="component" value="Unassembled WGS sequence"/>
</dbReference>
<dbReference type="HOGENOM" id="CLU_041785_2_0_5"/>
<dbReference type="PATRIC" id="fig|442562.3.peg.1178"/>
<dbReference type="EMBL" id="AOSK01000032">
    <property type="protein sequence ID" value="EYD77242.1"/>
    <property type="molecule type" value="Genomic_DNA"/>
</dbReference>
<proteinExistence type="predicted"/>
<dbReference type="OrthoDB" id="9770040at2"/>
<feature type="transmembrane region" description="Helical" evidence="1">
    <location>
        <begin position="297"/>
        <end position="315"/>
    </location>
</feature>
<reference evidence="2 3" key="1">
    <citation type="submission" date="2013-02" db="EMBL/GenBank/DDBJ databases">
        <authorList>
            <person name="Fiebig A."/>
            <person name="Goeker M."/>
            <person name="Klenk H.-P.P."/>
        </authorList>
    </citation>
    <scope>NUCLEOTIDE SEQUENCE [LARGE SCALE GENOMIC DNA]</scope>
    <source>
        <strain evidence="2 3">DSM 19309</strain>
    </source>
</reference>
<dbReference type="AlphaFoldDB" id="A0A017HRW0"/>
<evidence type="ECO:0000313" key="3">
    <source>
        <dbReference type="Proteomes" id="UP000019666"/>
    </source>
</evidence>